<accession>A0A2T2XH68</accession>
<evidence type="ECO:0000313" key="1">
    <source>
        <dbReference type="EMBL" id="PSR33820.1"/>
    </source>
</evidence>
<comment type="caution">
    <text evidence="1">The sequence shown here is derived from an EMBL/GenBank/DDBJ whole genome shotgun (WGS) entry which is preliminary data.</text>
</comment>
<reference evidence="1 2" key="1">
    <citation type="journal article" date="2014" name="BMC Genomics">
        <title>Comparison of environmental and isolate Sulfobacillus genomes reveals diverse carbon, sulfur, nitrogen, and hydrogen metabolisms.</title>
        <authorList>
            <person name="Justice N.B."/>
            <person name="Norman A."/>
            <person name="Brown C.T."/>
            <person name="Singh A."/>
            <person name="Thomas B.C."/>
            <person name="Banfield J.F."/>
        </authorList>
    </citation>
    <scope>NUCLEOTIDE SEQUENCE [LARGE SCALE GENOMIC DNA]</scope>
    <source>
        <strain evidence="1">AMDSBA4</strain>
    </source>
</reference>
<dbReference type="Proteomes" id="UP000242972">
    <property type="component" value="Unassembled WGS sequence"/>
</dbReference>
<evidence type="ECO:0000313" key="2">
    <source>
        <dbReference type="Proteomes" id="UP000242972"/>
    </source>
</evidence>
<sequence length="114" mass="12224">MAELLRDGDELVLRLTTLEKMEGVHGDIRVPLSAVQSISVVEDVIHAVHGLKMPGSRIPGIFAMGTFITGNSTTFAIVHHQNKRGVRVLLQGGKYDALIIGAEDPEKLVASLGV</sequence>
<name>A0A2T2XH68_9FIRM</name>
<dbReference type="AlphaFoldDB" id="A0A2T2XH68"/>
<dbReference type="EMBL" id="PXYW01000016">
    <property type="protein sequence ID" value="PSR33820.1"/>
    <property type="molecule type" value="Genomic_DNA"/>
</dbReference>
<protein>
    <submittedName>
        <fullName evidence="1">Uncharacterized protein</fullName>
    </submittedName>
</protein>
<proteinExistence type="predicted"/>
<gene>
    <name evidence="1" type="ORF">C7B46_08210</name>
</gene>
<organism evidence="1 2">
    <name type="scientific">Sulfobacillus benefaciens</name>
    <dbReference type="NCBI Taxonomy" id="453960"/>
    <lineage>
        <taxon>Bacteria</taxon>
        <taxon>Bacillati</taxon>
        <taxon>Bacillota</taxon>
        <taxon>Clostridia</taxon>
        <taxon>Eubacteriales</taxon>
        <taxon>Clostridiales Family XVII. Incertae Sedis</taxon>
        <taxon>Sulfobacillus</taxon>
    </lineage>
</organism>